<dbReference type="InterPro" id="IPR001789">
    <property type="entry name" value="Sig_transdc_resp-reg_receiver"/>
</dbReference>
<feature type="modified residue" description="4-aspartylphosphate" evidence="1">
    <location>
        <position position="253"/>
    </location>
</feature>
<dbReference type="SUPFAM" id="SSF52172">
    <property type="entry name" value="CheY-like"/>
    <property type="match status" value="1"/>
</dbReference>
<evidence type="ECO:0000256" key="1">
    <source>
        <dbReference type="PROSITE-ProRule" id="PRU00169"/>
    </source>
</evidence>
<keyword evidence="1" id="KW-0597">Phosphoprotein</keyword>
<evidence type="ECO:0000259" key="3">
    <source>
        <dbReference type="PROSITE" id="PS50851"/>
    </source>
</evidence>
<name>A0A0A8K8Q5_9SPHN</name>
<dbReference type="SUPFAM" id="SSF50341">
    <property type="entry name" value="CheW-like"/>
    <property type="match status" value="1"/>
</dbReference>
<dbReference type="Pfam" id="PF00072">
    <property type="entry name" value="Response_reg"/>
    <property type="match status" value="1"/>
</dbReference>
<dbReference type="Gene3D" id="2.40.50.180">
    <property type="entry name" value="CheA-289, Domain 4"/>
    <property type="match status" value="1"/>
</dbReference>
<accession>A0A0A8K8Q5</accession>
<proteinExistence type="predicted"/>
<dbReference type="SMART" id="SM00260">
    <property type="entry name" value="CheW"/>
    <property type="match status" value="1"/>
</dbReference>
<dbReference type="InterPro" id="IPR036061">
    <property type="entry name" value="CheW-like_dom_sf"/>
</dbReference>
<dbReference type="PROSITE" id="PS50110">
    <property type="entry name" value="RESPONSE_REGULATORY"/>
    <property type="match status" value="1"/>
</dbReference>
<dbReference type="InterPro" id="IPR024181">
    <property type="entry name" value="Chemotax_regulator_CheV"/>
</dbReference>
<dbReference type="PANTHER" id="PTHR47233:SF4">
    <property type="entry name" value="CHEMOTAXIS SIGNAL TRANSDUCTION PROTEIN"/>
    <property type="match status" value="1"/>
</dbReference>
<dbReference type="InterPro" id="IPR011006">
    <property type="entry name" value="CheY-like_superfamily"/>
</dbReference>
<protein>
    <submittedName>
        <fullName evidence="4">Chemotaxis protein CheW</fullName>
    </submittedName>
</protein>
<feature type="domain" description="Response regulatory" evidence="2">
    <location>
        <begin position="191"/>
        <end position="319"/>
    </location>
</feature>
<dbReference type="PROSITE" id="PS50851">
    <property type="entry name" value="CHEW"/>
    <property type="match status" value="1"/>
</dbReference>
<dbReference type="GO" id="GO:0006935">
    <property type="term" value="P:chemotaxis"/>
    <property type="evidence" value="ECO:0007669"/>
    <property type="project" value="InterPro"/>
</dbReference>
<dbReference type="SMART" id="SM00448">
    <property type="entry name" value="REC"/>
    <property type="match status" value="1"/>
</dbReference>
<organism evidence="4">
    <name type="scientific">Sphingomonas sp. A1</name>
    <dbReference type="NCBI Taxonomy" id="90322"/>
    <lineage>
        <taxon>Bacteria</taxon>
        <taxon>Pseudomonadati</taxon>
        <taxon>Pseudomonadota</taxon>
        <taxon>Alphaproteobacteria</taxon>
        <taxon>Sphingomonadales</taxon>
        <taxon>Sphingomonadaceae</taxon>
        <taxon>Sphingomonas</taxon>
    </lineage>
</organism>
<dbReference type="PIRSF" id="PIRSF002867">
    <property type="entry name" value="CheV"/>
    <property type="match status" value="1"/>
</dbReference>
<dbReference type="GO" id="GO:0000160">
    <property type="term" value="P:phosphorelay signal transduction system"/>
    <property type="evidence" value="ECO:0007669"/>
    <property type="project" value="InterPro"/>
</dbReference>
<evidence type="ECO:0000259" key="2">
    <source>
        <dbReference type="PROSITE" id="PS50110"/>
    </source>
</evidence>
<dbReference type="AlphaFoldDB" id="A0A0A8K8Q5"/>
<gene>
    <name evidence="4" type="primary">cheW</name>
</gene>
<feature type="domain" description="CheW-like" evidence="3">
    <location>
        <begin position="30"/>
        <end position="172"/>
    </location>
</feature>
<dbReference type="EMBL" id="LC016833">
    <property type="protein sequence ID" value="BAQ18902.1"/>
    <property type="molecule type" value="Genomic_DNA"/>
</dbReference>
<dbReference type="InterPro" id="IPR002545">
    <property type="entry name" value="CheW-lke_dom"/>
</dbReference>
<dbReference type="Pfam" id="PF01584">
    <property type="entry name" value="CheW"/>
    <property type="match status" value="1"/>
</dbReference>
<dbReference type="PANTHER" id="PTHR47233">
    <property type="entry name" value="CHEMOTAXIS PROTEIN CHEV"/>
    <property type="match status" value="1"/>
</dbReference>
<reference evidence="4" key="1">
    <citation type="submission" date="2014-12" db="EMBL/GenBank/DDBJ databases">
        <title>Formation of a single polar flagellum by lateral and polar bacterial flagellar gene sets.</title>
        <authorList>
            <person name="Maruyama Y."/>
            <person name="Kobayashi M."/>
            <person name="Murata K."/>
            <person name="Hashimoto W."/>
        </authorList>
    </citation>
    <scope>NUCLEOTIDE SEQUENCE</scope>
    <source>
        <strain evidence="4">A1</strain>
    </source>
</reference>
<dbReference type="Gene3D" id="3.40.50.2300">
    <property type="match status" value="1"/>
</dbReference>
<sequence>MSNVEVPMEGAAINLFDTVDARTKLAGSNRMEILLFSLGTSEIFGINVFKVREVSKTPFITRAPNMPHGVEGLISLRGNVIPVLSLGKILGLSRPDQALGASMMVTEYSKRTLGFLVDEVDRIIRVEWNKVRQPENMTLASSQSYITAITELDDGKLVSILDVETILAQTFGETPVGAIAPLHREDERETSIFFADDSMVARKKIVEVLDKLGVRHKHALNGQEAWTRLDALAKHAEQRKRPLTEELDLILVDAEMPEMDGYVLTRHIKSDNRFDGIPVVMHSSLSSEANRSMGKAVGVDAYVAKFDAEVLSETLRPYLMKSNRD</sequence>
<evidence type="ECO:0000313" key="4">
    <source>
        <dbReference type="EMBL" id="BAQ18902.1"/>
    </source>
</evidence>
<dbReference type="Gene3D" id="2.30.30.40">
    <property type="entry name" value="SH3 Domains"/>
    <property type="match status" value="1"/>
</dbReference>